<reference evidence="1" key="1">
    <citation type="submission" date="2020-01" db="EMBL/GenBank/DDBJ databases">
        <title>Identification and distribution of gene clusters putatively required for synthesis of sphingolipid metabolism inhibitors in phylogenetically diverse species of the filamentous fungus Fusarium.</title>
        <authorList>
            <person name="Kim H.-S."/>
            <person name="Busman M."/>
            <person name="Brown D.W."/>
            <person name="Divon H."/>
            <person name="Uhlig S."/>
            <person name="Proctor R.H."/>
        </authorList>
    </citation>
    <scope>NUCLEOTIDE SEQUENCE</scope>
    <source>
        <strain evidence="1">NRRL 31653</strain>
    </source>
</reference>
<protein>
    <recommendedName>
        <fullName evidence="3">Hsp70 protein</fullName>
    </recommendedName>
</protein>
<dbReference type="OrthoDB" id="2963168at2759"/>
<proteinExistence type="predicted"/>
<evidence type="ECO:0000313" key="1">
    <source>
        <dbReference type="EMBL" id="KAF4495666.1"/>
    </source>
</evidence>
<evidence type="ECO:0000313" key="2">
    <source>
        <dbReference type="Proteomes" id="UP000737391"/>
    </source>
</evidence>
<sequence>MPSLQTPSKLVVAIDFGETKFSVSYALLPEVVHPECPYLAVRTVQNCPDGISMQRGNSMYLQVPTLMRYPNDWAFRPLDELRSKPPGTGHPGNDQVQWGFQNLINQSENHEIQNRHLIETLHQLSKNVSCSRETSVHEMVLLVTVDYLTNLLSHAKTEITGSTMITSTELFICVPVIWRQNALRDIQTCVTIAAKRANFPGVDIGNDCVTKVFMITEPETAATWLLSNRSIIRKGDVFTIFDAGGGTCDALTYIVTRKSPLRLERQPVHHSGGTCGSNALNDAFRKLLENLLADHGYLSEDGATLEGHICKLATHDFEHLVKPRWVVSENSQDCKLEVFGLRSDPGSRNQASGNQRTCPNQLTIQAEHLNSIYRHICGDVSMLMTKQLHATSQLGLKTAKFVLMGGFGDSKPLRNRLREALASFNAAHGSNVELYVADEHERITAVDAVSSGGVSRALNKLYGPARFAKSSYGIRCDEPFERPKHTGQTKVQGCDDGQEFFVEAIQWITKKASLYYAQRIGILKTDVTHLHQQFLHVKEGAQGPGDNDSLSWYWKFPYELVLTIDGLNMKYVQVFNGQVIGEMKVGIAPGFAPGAN</sequence>
<name>A0A9P5E568_9HYPO</name>
<dbReference type="Gene3D" id="3.30.420.40">
    <property type="match status" value="2"/>
</dbReference>
<accession>A0A9P5E568</accession>
<dbReference type="PANTHER" id="PTHR42749:SF8">
    <property type="entry name" value="HSP70 FAMILY PROTEIN (AFU_ORTHOLOGUE AFUA_3G13740)"/>
    <property type="match status" value="1"/>
</dbReference>
<comment type="caution">
    <text evidence="1">The sequence shown here is derived from an EMBL/GenBank/DDBJ whole genome shotgun (WGS) entry which is preliminary data.</text>
</comment>
<dbReference type="InterPro" id="IPR043129">
    <property type="entry name" value="ATPase_NBD"/>
</dbReference>
<gene>
    <name evidence="1" type="ORF">FAGAP_8220</name>
</gene>
<evidence type="ECO:0008006" key="3">
    <source>
        <dbReference type="Google" id="ProtNLM"/>
    </source>
</evidence>
<dbReference type="AlphaFoldDB" id="A0A9P5E568"/>
<organism evidence="1 2">
    <name type="scientific">Fusarium agapanthi</name>
    <dbReference type="NCBI Taxonomy" id="1803897"/>
    <lineage>
        <taxon>Eukaryota</taxon>
        <taxon>Fungi</taxon>
        <taxon>Dikarya</taxon>
        <taxon>Ascomycota</taxon>
        <taxon>Pezizomycotina</taxon>
        <taxon>Sordariomycetes</taxon>
        <taxon>Hypocreomycetidae</taxon>
        <taxon>Hypocreales</taxon>
        <taxon>Nectriaceae</taxon>
        <taxon>Fusarium</taxon>
        <taxon>Fusarium fujikuroi species complex</taxon>
    </lineage>
</organism>
<dbReference type="PANTHER" id="PTHR42749">
    <property type="entry name" value="CELL SHAPE-DETERMINING PROTEIN MREB"/>
    <property type="match status" value="1"/>
</dbReference>
<dbReference type="SUPFAM" id="SSF53067">
    <property type="entry name" value="Actin-like ATPase domain"/>
    <property type="match status" value="1"/>
</dbReference>
<keyword evidence="2" id="KW-1185">Reference proteome</keyword>
<dbReference type="EMBL" id="LUFC02000620">
    <property type="protein sequence ID" value="KAF4495666.1"/>
    <property type="molecule type" value="Genomic_DNA"/>
</dbReference>
<dbReference type="Proteomes" id="UP000737391">
    <property type="component" value="Unassembled WGS sequence"/>
</dbReference>
<dbReference type="Gene3D" id="3.90.640.10">
    <property type="entry name" value="Actin, Chain A, domain 4"/>
    <property type="match status" value="1"/>
</dbReference>
<dbReference type="CDD" id="cd10170">
    <property type="entry name" value="ASKHA_NBD_HSP70"/>
    <property type="match status" value="1"/>
</dbReference>